<protein>
    <submittedName>
        <fullName evidence="3">Nucleoside recognition membrane protein YjiH</fullName>
    </submittedName>
</protein>
<feature type="transmembrane region" description="Helical" evidence="1">
    <location>
        <begin position="221"/>
        <end position="243"/>
    </location>
</feature>
<feature type="transmembrane region" description="Helical" evidence="1">
    <location>
        <begin position="326"/>
        <end position="347"/>
    </location>
</feature>
<reference evidence="3 4" key="1">
    <citation type="submission" date="2018-04" db="EMBL/GenBank/DDBJ databases">
        <title>Genomic Encyclopedia of Archaeal and Bacterial Type Strains, Phase II (KMG-II): from individual species to whole genera.</title>
        <authorList>
            <person name="Goeker M."/>
        </authorList>
    </citation>
    <scope>NUCLEOTIDE SEQUENCE [LARGE SCALE GENOMIC DNA]</scope>
    <source>
        <strain evidence="3 4">DSM 45169</strain>
    </source>
</reference>
<gene>
    <name evidence="3" type="ORF">C8J48_2658</name>
</gene>
<evidence type="ECO:0000259" key="2">
    <source>
        <dbReference type="Pfam" id="PF07670"/>
    </source>
</evidence>
<feature type="transmembrane region" description="Helical" evidence="1">
    <location>
        <begin position="62"/>
        <end position="86"/>
    </location>
</feature>
<keyword evidence="1" id="KW-0812">Transmembrane</keyword>
<keyword evidence="1" id="KW-0472">Membrane</keyword>
<organism evidence="3 4">
    <name type="scientific">Desmospora activa DSM 45169</name>
    <dbReference type="NCBI Taxonomy" id="1121389"/>
    <lineage>
        <taxon>Bacteria</taxon>
        <taxon>Bacillati</taxon>
        <taxon>Bacillota</taxon>
        <taxon>Bacilli</taxon>
        <taxon>Bacillales</taxon>
        <taxon>Thermoactinomycetaceae</taxon>
        <taxon>Desmospora</taxon>
    </lineage>
</organism>
<proteinExistence type="predicted"/>
<keyword evidence="4" id="KW-1185">Reference proteome</keyword>
<dbReference type="InterPro" id="IPR011642">
    <property type="entry name" value="Gate_dom"/>
</dbReference>
<dbReference type="Pfam" id="PF07670">
    <property type="entry name" value="Gate"/>
    <property type="match status" value="1"/>
</dbReference>
<dbReference type="AlphaFoldDB" id="A0A2T4ZDQ2"/>
<dbReference type="EMBL" id="PZZP01000001">
    <property type="protein sequence ID" value="PTM60019.1"/>
    <property type="molecule type" value="Genomic_DNA"/>
</dbReference>
<feature type="transmembrane region" description="Helical" evidence="1">
    <location>
        <begin position="21"/>
        <end position="42"/>
    </location>
</feature>
<feature type="transmembrane region" description="Helical" evidence="1">
    <location>
        <begin position="107"/>
        <end position="126"/>
    </location>
</feature>
<feature type="transmembrane region" description="Helical" evidence="1">
    <location>
        <begin position="377"/>
        <end position="397"/>
    </location>
</feature>
<evidence type="ECO:0000256" key="1">
    <source>
        <dbReference type="SAM" id="Phobius"/>
    </source>
</evidence>
<dbReference type="OrthoDB" id="1633380at2"/>
<feature type="domain" description="Nucleoside transporter/FeoB GTPase Gate" evidence="2">
    <location>
        <begin position="146"/>
        <end position="244"/>
    </location>
</feature>
<dbReference type="RefSeq" id="WP_107727454.1">
    <property type="nucleotide sequence ID" value="NZ_PZZP01000001.1"/>
</dbReference>
<feature type="transmembrane region" description="Helical" evidence="1">
    <location>
        <begin position="249"/>
        <end position="267"/>
    </location>
</feature>
<feature type="transmembrane region" description="Helical" evidence="1">
    <location>
        <begin position="437"/>
        <end position="458"/>
    </location>
</feature>
<feature type="transmembrane region" description="Helical" evidence="1">
    <location>
        <begin position="138"/>
        <end position="161"/>
    </location>
</feature>
<evidence type="ECO:0000313" key="3">
    <source>
        <dbReference type="EMBL" id="PTM60019.1"/>
    </source>
</evidence>
<sequence length="459" mass="50510">MPAPQPKKLVSLTWETAGWRRLLRFLLPSLLGVFLFLTPVYVSDKWNIPVGVMAETVQSWSAAWLPGIMTTVMVVAALGSILFRVFQPHWIARSAIMRPLFDLSWGWLTFRVVGAIFAAMTLWEWGPEAITSEVTGGTVLFALIPVLATWFLFASLFMPLLMEFGLMDFIGTVVHKVMRPLFRLPGRSSIDAVASWMGSGPVGVLITTKQYEKGYYTQREAAVIATNFSIASIAFSLVIATYIGVGAYFLPLYGTILLAGVVAAFICPRIPPLSWKPDIYYEPVGKQIDEEVPAGKSPLTWGMEQAKDQASRASIRGVLKASLANVLDIWLGLIPLVMGLGTLALIVAEFTPLFQWLSIPLIPLLTLLQVPEAEAAAPALIVGFVDMFLPAVIGAGIESELTRFVIAGMAVSQLIYLSEIGILLLKSKIPIRFWELAVIFLQRTLITLPLFVWVGHVLF</sequence>
<feature type="transmembrane region" description="Helical" evidence="1">
    <location>
        <begin position="403"/>
        <end position="425"/>
    </location>
</feature>
<dbReference type="Proteomes" id="UP000241639">
    <property type="component" value="Unassembled WGS sequence"/>
</dbReference>
<accession>A0A2T4ZDQ2</accession>
<keyword evidence="1" id="KW-1133">Transmembrane helix</keyword>
<name>A0A2T4ZDQ2_9BACL</name>
<evidence type="ECO:0000313" key="4">
    <source>
        <dbReference type="Proteomes" id="UP000241639"/>
    </source>
</evidence>
<comment type="caution">
    <text evidence="3">The sequence shown here is derived from an EMBL/GenBank/DDBJ whole genome shotgun (WGS) entry which is preliminary data.</text>
</comment>